<dbReference type="InterPro" id="IPR004808">
    <property type="entry name" value="AP_endonuc_1"/>
</dbReference>
<dbReference type="InterPro" id="IPR005135">
    <property type="entry name" value="Endo/exonuclease/phosphatase"/>
</dbReference>
<keyword evidence="9" id="KW-1185">Reference proteome</keyword>
<accession>A0ABS9WDW5</accession>
<dbReference type="CDD" id="cd09087">
    <property type="entry name" value="Ape1-like_AP-endo"/>
    <property type="match status" value="1"/>
</dbReference>
<evidence type="ECO:0000256" key="3">
    <source>
        <dbReference type="ARBA" id="ARBA00007092"/>
    </source>
</evidence>
<dbReference type="PROSITE" id="PS00728">
    <property type="entry name" value="AP_NUCLEASE_F1_3"/>
    <property type="match status" value="1"/>
</dbReference>
<keyword evidence="6" id="KW-0460">Magnesium</keyword>
<evidence type="ECO:0000256" key="1">
    <source>
        <dbReference type="ARBA" id="ARBA00001936"/>
    </source>
</evidence>
<gene>
    <name evidence="8" type="ORF">LPT13_01685</name>
</gene>
<keyword evidence="4" id="KW-0479">Metal-binding</keyword>
<evidence type="ECO:0000256" key="6">
    <source>
        <dbReference type="ARBA" id="ARBA00022842"/>
    </source>
</evidence>
<organism evidence="8 9">
    <name type="scientific">Adlercreutzia faecimuris</name>
    <dbReference type="NCBI Taxonomy" id="2897341"/>
    <lineage>
        <taxon>Bacteria</taxon>
        <taxon>Bacillati</taxon>
        <taxon>Actinomycetota</taxon>
        <taxon>Coriobacteriia</taxon>
        <taxon>Eggerthellales</taxon>
        <taxon>Eggerthellaceae</taxon>
        <taxon>Adlercreutzia</taxon>
    </lineage>
</organism>
<evidence type="ECO:0000259" key="7">
    <source>
        <dbReference type="Pfam" id="PF03372"/>
    </source>
</evidence>
<evidence type="ECO:0000256" key="2">
    <source>
        <dbReference type="ARBA" id="ARBA00001946"/>
    </source>
</evidence>
<evidence type="ECO:0000313" key="9">
    <source>
        <dbReference type="Proteomes" id="UP001430755"/>
    </source>
</evidence>
<proteinExistence type="inferred from homology"/>
<reference evidence="8" key="1">
    <citation type="submission" date="2021-11" db="EMBL/GenBank/DDBJ databases">
        <title>A Novel Adlercreutzia Species, isolated from a Allomyrina dichotoma larva feces.</title>
        <authorList>
            <person name="Suh M.K."/>
        </authorList>
    </citation>
    <scope>NUCLEOTIDE SEQUENCE</scope>
    <source>
        <strain evidence="8">JBNU-10</strain>
    </source>
</reference>
<dbReference type="InterPro" id="IPR020848">
    <property type="entry name" value="AP_endonuclease_F1_CS"/>
</dbReference>
<dbReference type="SUPFAM" id="SSF56219">
    <property type="entry name" value="DNase I-like"/>
    <property type="match status" value="1"/>
</dbReference>
<dbReference type="PANTHER" id="PTHR22748:SF6">
    <property type="entry name" value="DNA-(APURINIC OR APYRIMIDINIC SITE) ENDONUCLEASE"/>
    <property type="match status" value="1"/>
</dbReference>
<sequence length="288" mass="32100">MRLISWNVNGLRAVLKKGFLETFDEFGADVFALQETKLQPGQVDLDLPGYCQFWSYAQKKGYSGTAVFCKERPRQVLHGLGDDYLDAEGRIVAAEFADFWFVDVYTPNAQDQLARIDHRMQWDDAFRDFCKGLEDGVLPAGVPVERDGDEGFGVGHAADDLPLTQPGETADPKPVVMCGDFNVAHEDIDLKNPGPNRGNAGFSDEERGKLTELIDAGFTDTFRLLHPDVAGAYSWWSYRFKARQNNAGWRIDYFLVSDELRDAVEGASIYSEVMGSDHCPVGIELDLG</sequence>
<feature type="domain" description="Endonuclease/exonuclease/phosphatase" evidence="7">
    <location>
        <begin position="4"/>
        <end position="278"/>
    </location>
</feature>
<keyword evidence="5" id="KW-0378">Hydrolase</keyword>
<dbReference type="Pfam" id="PF03372">
    <property type="entry name" value="Exo_endo_phos"/>
    <property type="match status" value="1"/>
</dbReference>
<dbReference type="InterPro" id="IPR020847">
    <property type="entry name" value="AP_endonuclease_F1_BS"/>
</dbReference>
<dbReference type="PROSITE" id="PS00726">
    <property type="entry name" value="AP_NUCLEASE_F1_1"/>
    <property type="match status" value="1"/>
</dbReference>
<evidence type="ECO:0000256" key="5">
    <source>
        <dbReference type="ARBA" id="ARBA00022801"/>
    </source>
</evidence>
<evidence type="ECO:0000313" key="8">
    <source>
        <dbReference type="EMBL" id="MCI2241062.1"/>
    </source>
</evidence>
<dbReference type="NCBIfam" id="TIGR00633">
    <property type="entry name" value="xth"/>
    <property type="match status" value="2"/>
</dbReference>
<protein>
    <submittedName>
        <fullName evidence="8">Exodeoxyribonuclease III</fullName>
    </submittedName>
</protein>
<name>A0ABS9WDW5_9ACTN</name>
<dbReference type="Proteomes" id="UP001430755">
    <property type="component" value="Unassembled WGS sequence"/>
</dbReference>
<evidence type="ECO:0000256" key="4">
    <source>
        <dbReference type="ARBA" id="ARBA00022723"/>
    </source>
</evidence>
<comment type="caution">
    <text evidence="8">The sequence shown here is derived from an EMBL/GenBank/DDBJ whole genome shotgun (WGS) entry which is preliminary data.</text>
</comment>
<dbReference type="EMBL" id="JAJMLW010000001">
    <property type="protein sequence ID" value="MCI2241062.1"/>
    <property type="molecule type" value="Genomic_DNA"/>
</dbReference>
<dbReference type="PANTHER" id="PTHR22748">
    <property type="entry name" value="AP ENDONUCLEASE"/>
    <property type="match status" value="1"/>
</dbReference>
<dbReference type="InterPro" id="IPR036691">
    <property type="entry name" value="Endo/exonu/phosph_ase_sf"/>
</dbReference>
<dbReference type="PROSITE" id="PS51435">
    <property type="entry name" value="AP_NUCLEASE_F1_4"/>
    <property type="match status" value="1"/>
</dbReference>
<dbReference type="RefSeq" id="WP_242162847.1">
    <property type="nucleotide sequence ID" value="NZ_JAJMLW010000001.1"/>
</dbReference>
<comment type="cofactor">
    <cofactor evidence="2">
        <name>Mg(2+)</name>
        <dbReference type="ChEBI" id="CHEBI:18420"/>
    </cofactor>
</comment>
<comment type="cofactor">
    <cofactor evidence="1">
        <name>Mn(2+)</name>
        <dbReference type="ChEBI" id="CHEBI:29035"/>
    </cofactor>
</comment>
<dbReference type="Gene3D" id="3.60.10.10">
    <property type="entry name" value="Endonuclease/exonuclease/phosphatase"/>
    <property type="match status" value="1"/>
</dbReference>
<comment type="similarity">
    <text evidence="3">Belongs to the DNA repair enzymes AP/ExoA family.</text>
</comment>